<dbReference type="PANTHER" id="PTHR10794:SF94">
    <property type="entry name" value="ESTERASE YHET-RELATED"/>
    <property type="match status" value="1"/>
</dbReference>
<dbReference type="InterPro" id="IPR012020">
    <property type="entry name" value="ABHD4"/>
</dbReference>
<dbReference type="PIRSF" id="PIRSF005211">
    <property type="entry name" value="Ab_hydro_YheT"/>
    <property type="match status" value="1"/>
</dbReference>
<feature type="active site" description="Charge relay system" evidence="2">
    <location>
        <position position="145"/>
    </location>
</feature>
<dbReference type="InterPro" id="IPR050960">
    <property type="entry name" value="AB_hydrolase_4_sf"/>
</dbReference>
<keyword evidence="4" id="KW-0378">Hydrolase</keyword>
<dbReference type="SUPFAM" id="SSF53474">
    <property type="entry name" value="alpha/beta-Hydrolases"/>
    <property type="match status" value="1"/>
</dbReference>
<proteinExistence type="inferred from homology"/>
<dbReference type="InterPro" id="IPR000073">
    <property type="entry name" value="AB_hydrolase_1"/>
</dbReference>
<evidence type="ECO:0000256" key="2">
    <source>
        <dbReference type="PIRSR" id="PIRSR005211-1"/>
    </source>
</evidence>
<feature type="domain" description="AB hydrolase-1" evidence="3">
    <location>
        <begin position="67"/>
        <end position="304"/>
    </location>
</feature>
<dbReference type="GO" id="GO:0047372">
    <property type="term" value="F:monoacylglycerol lipase activity"/>
    <property type="evidence" value="ECO:0007669"/>
    <property type="project" value="TreeGrafter"/>
</dbReference>
<evidence type="ECO:0000259" key="3">
    <source>
        <dbReference type="Pfam" id="PF00561"/>
    </source>
</evidence>
<protein>
    <submittedName>
        <fullName evidence="4">Alpha/beta hydrolase fold family protein</fullName>
    </submittedName>
</protein>
<dbReference type="PANTHER" id="PTHR10794">
    <property type="entry name" value="ABHYDROLASE DOMAIN-CONTAINING PROTEIN"/>
    <property type="match status" value="1"/>
</dbReference>
<dbReference type="InterPro" id="IPR029058">
    <property type="entry name" value="AB_hydrolase_fold"/>
</dbReference>
<name>A0A212J612_9DELT</name>
<comment type="similarity">
    <text evidence="1">Belongs to the AB hydrolase superfamily. AB hydrolase 4 family.</text>
</comment>
<evidence type="ECO:0000313" key="4">
    <source>
        <dbReference type="EMBL" id="SBV94866.1"/>
    </source>
</evidence>
<organism evidence="4">
    <name type="scientific">uncultured delta proteobacterium</name>
    <dbReference type="NCBI Taxonomy" id="34034"/>
    <lineage>
        <taxon>Bacteria</taxon>
        <taxon>Deltaproteobacteria</taxon>
        <taxon>environmental samples</taxon>
    </lineage>
</organism>
<reference evidence="4" key="1">
    <citation type="submission" date="2016-04" db="EMBL/GenBank/DDBJ databases">
        <authorList>
            <person name="Evans L.H."/>
            <person name="Alamgir A."/>
            <person name="Owens N."/>
            <person name="Weber N.D."/>
            <person name="Virtaneva K."/>
            <person name="Barbian K."/>
            <person name="Babar A."/>
            <person name="Rosenke K."/>
        </authorList>
    </citation>
    <scope>NUCLEOTIDE SEQUENCE</scope>
    <source>
        <strain evidence="4">86</strain>
    </source>
</reference>
<dbReference type="Gene3D" id="3.40.50.1820">
    <property type="entry name" value="alpha/beta hydrolase"/>
    <property type="match status" value="1"/>
</dbReference>
<dbReference type="Pfam" id="PF00561">
    <property type="entry name" value="Abhydrolase_1"/>
    <property type="match status" value="1"/>
</dbReference>
<feature type="active site" description="Charge relay system" evidence="2">
    <location>
        <position position="301"/>
    </location>
</feature>
<sequence length="328" mass="35912">MPVLENCGYKAPFWLPGGNAQTIGPRIVCFVPRLPFAREQLELEDGDFILVDWLFASGKAESPASKLVILSHGLEGDSTRSYMRAMAIAMANHGWDVASRNFRGCGGPINRLPVLYHSGETADLDAVVRHAEARGYEHIALVGFSMGANQILMYLGKTPEAVPASVKRAAAVSVPCDLTGCSVELSRPRNRIYMEYFLRTLRGKMREKHAAFPDLFDIEGLDGMKTFKEFDGRFTAPLGGFSSAEDYWEKASSLPYLDRIRIPSLVVNAANDPFLSESCYPVEEAGASPYLYLLTPAQGGHVGFPAVTGKRVGWLENTVADFLGTADH</sequence>
<feature type="active site" description="Charge relay system" evidence="2">
    <location>
        <position position="272"/>
    </location>
</feature>
<gene>
    <name evidence="4" type="ORF">KL86DPRO_10772</name>
</gene>
<accession>A0A212J612</accession>
<evidence type="ECO:0000256" key="1">
    <source>
        <dbReference type="ARBA" id="ARBA00010884"/>
    </source>
</evidence>
<dbReference type="AlphaFoldDB" id="A0A212J612"/>
<dbReference type="EMBL" id="FLUQ01000001">
    <property type="protein sequence ID" value="SBV94866.1"/>
    <property type="molecule type" value="Genomic_DNA"/>
</dbReference>
<dbReference type="GO" id="GO:0034338">
    <property type="term" value="F:short-chain carboxylesterase activity"/>
    <property type="evidence" value="ECO:0007669"/>
    <property type="project" value="TreeGrafter"/>
</dbReference>